<name>A0ABD5X4E6_9EURY</name>
<sequence>METVQPHGETQETSKPQRQTTPQVSEECLVIRNYDGDESYTVTVQYWDVKGESVYTREVTVGPLETITFESRLQRRAYRVVASLDSGERAETTCLIGSGLSETALVETGNRTVSVTDGLQ</sequence>
<dbReference type="AlphaFoldDB" id="A0ABD5X4E6"/>
<comment type="caution">
    <text evidence="3">The sequence shown here is derived from an EMBL/GenBank/DDBJ whole genome shotgun (WGS) entry which is preliminary data.</text>
</comment>
<proteinExistence type="predicted"/>
<dbReference type="EMBL" id="JBHSZQ010000012">
    <property type="protein sequence ID" value="MFC7126005.1"/>
    <property type="molecule type" value="Genomic_DNA"/>
</dbReference>
<evidence type="ECO:0000313" key="4">
    <source>
        <dbReference type="Proteomes" id="UP001596414"/>
    </source>
</evidence>
<feature type="compositionally biased region" description="Polar residues" evidence="1">
    <location>
        <begin position="11"/>
        <end position="24"/>
    </location>
</feature>
<dbReference type="Pfam" id="PF25942">
    <property type="entry name" value="Ig_halo"/>
    <property type="match status" value="1"/>
</dbReference>
<accession>A0ABD5X4E6</accession>
<organism evidence="3 4">
    <name type="scientific">Halovenus rubra</name>
    <dbReference type="NCBI Taxonomy" id="869890"/>
    <lineage>
        <taxon>Archaea</taxon>
        <taxon>Methanobacteriati</taxon>
        <taxon>Methanobacteriota</taxon>
        <taxon>Stenosarchaea group</taxon>
        <taxon>Halobacteria</taxon>
        <taxon>Halobacteriales</taxon>
        <taxon>Haloarculaceae</taxon>
        <taxon>Halovenus</taxon>
    </lineage>
</organism>
<gene>
    <name evidence="3" type="ORF">ACFQJ7_08140</name>
</gene>
<dbReference type="InterPro" id="IPR058929">
    <property type="entry name" value="Ig_halo"/>
</dbReference>
<feature type="domain" description="Ig-like" evidence="2">
    <location>
        <begin position="39"/>
        <end position="117"/>
    </location>
</feature>
<evidence type="ECO:0000256" key="1">
    <source>
        <dbReference type="SAM" id="MobiDB-lite"/>
    </source>
</evidence>
<dbReference type="RefSeq" id="WP_267638945.1">
    <property type="nucleotide sequence ID" value="NZ_JAODIY010000046.1"/>
</dbReference>
<protein>
    <recommendedName>
        <fullName evidence="2">Ig-like domain-containing protein</fullName>
    </recommendedName>
</protein>
<feature type="region of interest" description="Disordered" evidence="1">
    <location>
        <begin position="1"/>
        <end position="24"/>
    </location>
</feature>
<evidence type="ECO:0000259" key="2">
    <source>
        <dbReference type="Pfam" id="PF25942"/>
    </source>
</evidence>
<dbReference type="Proteomes" id="UP001596414">
    <property type="component" value="Unassembled WGS sequence"/>
</dbReference>
<evidence type="ECO:0000313" key="3">
    <source>
        <dbReference type="EMBL" id="MFC7126005.1"/>
    </source>
</evidence>
<reference evidence="3 4" key="1">
    <citation type="journal article" date="2014" name="Int. J. Syst. Evol. Microbiol.">
        <title>Complete genome sequence of Corynebacterium casei LMG S-19264T (=DSM 44701T), isolated from a smear-ripened cheese.</title>
        <authorList>
            <consortium name="US DOE Joint Genome Institute (JGI-PGF)"/>
            <person name="Walter F."/>
            <person name="Albersmeier A."/>
            <person name="Kalinowski J."/>
            <person name="Ruckert C."/>
        </authorList>
    </citation>
    <scope>NUCLEOTIDE SEQUENCE [LARGE SCALE GENOMIC DNA]</scope>
    <source>
        <strain evidence="3 4">CGMCC 4.7215</strain>
    </source>
</reference>